<dbReference type="RefSeq" id="WP_353331860.1">
    <property type="nucleotide sequence ID" value="NZ_AP028055.1"/>
</dbReference>
<proteinExistence type="predicted"/>
<keyword evidence="3" id="KW-1185">Reference proteome</keyword>
<dbReference type="EMBL" id="AP028055">
    <property type="protein sequence ID" value="BEH00481.1"/>
    <property type="molecule type" value="Genomic_DNA"/>
</dbReference>
<gene>
    <name evidence="2" type="ORF">BSYN_27450</name>
</gene>
<protein>
    <submittedName>
        <fullName evidence="2">Transcriptional regulator</fullName>
    </submittedName>
</protein>
<accession>A0ABM8IEY1</accession>
<reference evidence="2 3" key="1">
    <citation type="submission" date="2023-04" db="EMBL/GenBank/DDBJ databases">
        <title>Draft genome sequence of acteroides sedimenti strain YN3PY1.</title>
        <authorList>
            <person name="Yoshida N."/>
        </authorList>
    </citation>
    <scope>NUCLEOTIDE SEQUENCE [LARGE SCALE GENOMIC DNA]</scope>
    <source>
        <strain evidence="2 3">YN3PY1</strain>
    </source>
</reference>
<evidence type="ECO:0000313" key="3">
    <source>
        <dbReference type="Proteomes" id="UP001496674"/>
    </source>
</evidence>
<feature type="domain" description="Putative zinc ribbon" evidence="1">
    <location>
        <begin position="5"/>
        <end position="89"/>
    </location>
</feature>
<organism evidence="2 3">
    <name type="scientific">Bacteroides sedimenti</name>
    <dbReference type="NCBI Taxonomy" id="2136147"/>
    <lineage>
        <taxon>Bacteria</taxon>
        <taxon>Pseudomonadati</taxon>
        <taxon>Bacteroidota</taxon>
        <taxon>Bacteroidia</taxon>
        <taxon>Bacteroidales</taxon>
        <taxon>Bacteroidaceae</taxon>
        <taxon>Bacteroides</taxon>
    </lineage>
</organism>
<evidence type="ECO:0000259" key="1">
    <source>
        <dbReference type="Pfam" id="PF12674"/>
    </source>
</evidence>
<dbReference type="Pfam" id="PF12674">
    <property type="entry name" value="Zn_ribbon_2"/>
    <property type="match status" value="1"/>
</dbReference>
<dbReference type="InterPro" id="IPR025868">
    <property type="entry name" value="Zn_ribbon_dom_put"/>
</dbReference>
<name>A0ABM8IEY1_9BACE</name>
<sequence>MEENICQSCGMNMKAEQDFGTNADNTKNMEYCNYCYQKGAFTRNVTMEEMMESNLKYLDHWNAETGNNFTIDEARPILRQFLSTLKRWK</sequence>
<dbReference type="Proteomes" id="UP001496674">
    <property type="component" value="Chromosome"/>
</dbReference>
<evidence type="ECO:0000313" key="2">
    <source>
        <dbReference type="EMBL" id="BEH00481.1"/>
    </source>
</evidence>